<dbReference type="Gene3D" id="3.10.10.10">
    <property type="entry name" value="HIV Type 1 Reverse Transcriptase, subunit A, domain 1"/>
    <property type="match status" value="1"/>
</dbReference>
<feature type="transmembrane region" description="Helical" evidence="4">
    <location>
        <begin position="635"/>
        <end position="655"/>
    </location>
</feature>
<sequence length="707" mass="79033">MAKFHPPENFDLKFFKTFTFASTDAANDYDVVMGKRIEYFVPKRNIIHERAHIHQSVLSELTLQKTIHITRQSELNKGQLTEHGTSTRNLHIRSGVGMTNTETDPEICKFKRAKSVHTTVTLESPGGKLKCLGQFLATTKYKAQEYQFNVYVISSSPVSNLLGRKVAATMGLVHQVVEICSALIGTIGLLKTNPVKISLKEGVLPYSIHTSSRISLPMLPKVKQELQRMIEYGVIEKIKEPTEWCAPIVPVPKKNGSVMICADLKQLNKAVRREKYDLPTLDDILPKLANARVFSLLDAESGFWQIPLDEHRSRPDPMKVEALSEIQPPKNTTEPRRILGMIHYHSRYLPNLLDITRSLNELLKVHTIETVNLVDFCGQTIRRDGMIVNSHRESRKYYFVTMGTDCHLTMQATSPKDKVQFYFRFFLVYSLLRVNQPTTQPQPSPSMALLTANPSKRPPTLPTPAEEAADPCHLGSYVQFYDGKDRNAQPIGAPLCGKSLPRPILSTGNYLTLRLVTRGQQPRVDFVGDFTSFRLGFNQSECSGEPYFPCHNGKCIPMSLVCDGKDIDNCGDGSDQSSLLPAKCKGTFSTDPEKLDAMTRTPPSSPTSQTCSTQSHGNMPQPDTITDNKRHVSLLALYIALGVIGGGLLLFWCCWSPGWFVWRVSACRLMPCCNSFCASCQLCTQSCSRKDHRLAKVTPQSTATIAM</sequence>
<organism evidence="5 6">
    <name type="scientific">Polyodon spathula</name>
    <name type="common">North American paddlefish</name>
    <name type="synonym">Squalus spathula</name>
    <dbReference type="NCBI Taxonomy" id="7913"/>
    <lineage>
        <taxon>Eukaryota</taxon>
        <taxon>Metazoa</taxon>
        <taxon>Chordata</taxon>
        <taxon>Craniata</taxon>
        <taxon>Vertebrata</taxon>
        <taxon>Euteleostomi</taxon>
        <taxon>Actinopterygii</taxon>
        <taxon>Chondrostei</taxon>
        <taxon>Acipenseriformes</taxon>
        <taxon>Polyodontidae</taxon>
        <taxon>Polyodon</taxon>
    </lineage>
</organism>
<dbReference type="Gene3D" id="4.10.400.10">
    <property type="entry name" value="Low-density Lipoprotein Receptor"/>
    <property type="match status" value="1"/>
</dbReference>
<dbReference type="PROSITE" id="PS50068">
    <property type="entry name" value="LDLRA_2"/>
    <property type="match status" value="1"/>
</dbReference>
<dbReference type="PANTHER" id="PTHR24652:SF67">
    <property type="entry name" value="LOW-DENSITY LIPOPROTEIN RECEPTOR CLASS A DOMAIN-CONTAINING PROTEIN 2"/>
    <property type="match status" value="1"/>
</dbReference>
<evidence type="ECO:0000256" key="3">
    <source>
        <dbReference type="SAM" id="MobiDB-lite"/>
    </source>
</evidence>
<keyword evidence="4" id="KW-0812">Transmembrane</keyword>
<keyword evidence="4" id="KW-1133">Transmembrane helix</keyword>
<dbReference type="InterPro" id="IPR035914">
    <property type="entry name" value="Sperma_CUB_dom_sf"/>
</dbReference>
<evidence type="ECO:0000256" key="4">
    <source>
        <dbReference type="SAM" id="Phobius"/>
    </source>
</evidence>
<name>A0ABS2XXZ1_POLSP</name>
<accession>A0ABS2XXZ1</accession>
<dbReference type="InterPro" id="IPR002172">
    <property type="entry name" value="LDrepeatLR_classA_rpt"/>
</dbReference>
<feature type="non-terminal residue" evidence="5">
    <location>
        <position position="1"/>
    </location>
</feature>
<dbReference type="InterPro" id="IPR036055">
    <property type="entry name" value="LDL_receptor-like_sf"/>
</dbReference>
<dbReference type="InterPro" id="IPR043502">
    <property type="entry name" value="DNA/RNA_pol_sf"/>
</dbReference>
<dbReference type="SUPFAM" id="SSF56672">
    <property type="entry name" value="DNA/RNA polymerases"/>
    <property type="match status" value="1"/>
</dbReference>
<feature type="compositionally biased region" description="Low complexity" evidence="3">
    <location>
        <begin position="599"/>
        <end position="615"/>
    </location>
</feature>
<dbReference type="PANTHER" id="PTHR24652">
    <property type="entry name" value="LOW-DENSITY LIPOPROTEIN RECEPTOR CLASS A DOMAIN-CONTAINING PROTEIN 2"/>
    <property type="match status" value="1"/>
</dbReference>
<dbReference type="Gene3D" id="3.30.70.270">
    <property type="match status" value="1"/>
</dbReference>
<dbReference type="SUPFAM" id="SSF49854">
    <property type="entry name" value="Spermadhesin, CUB domain"/>
    <property type="match status" value="1"/>
</dbReference>
<protein>
    <submittedName>
        <fullName evidence="5">LRAD2 protein</fullName>
    </submittedName>
</protein>
<evidence type="ECO:0000313" key="5">
    <source>
        <dbReference type="EMBL" id="MBN3279100.1"/>
    </source>
</evidence>
<dbReference type="Gene3D" id="2.60.120.290">
    <property type="entry name" value="Spermadhesin, CUB domain"/>
    <property type="match status" value="1"/>
</dbReference>
<dbReference type="InterPro" id="IPR000859">
    <property type="entry name" value="CUB_dom"/>
</dbReference>
<dbReference type="Pfam" id="PF00057">
    <property type="entry name" value="Ldl_recept_a"/>
    <property type="match status" value="1"/>
</dbReference>
<evidence type="ECO:0000313" key="6">
    <source>
        <dbReference type="Proteomes" id="UP001166093"/>
    </source>
</evidence>
<dbReference type="CDD" id="cd01647">
    <property type="entry name" value="RT_LTR"/>
    <property type="match status" value="1"/>
</dbReference>
<dbReference type="InterPro" id="IPR042333">
    <property type="entry name" value="LRAD2/Mig-13-like"/>
</dbReference>
<dbReference type="EMBL" id="JAAWVQ010085596">
    <property type="protein sequence ID" value="MBN3279100.1"/>
    <property type="molecule type" value="Genomic_DNA"/>
</dbReference>
<keyword evidence="4" id="KW-0472">Membrane</keyword>
<keyword evidence="6" id="KW-1185">Reference proteome</keyword>
<comment type="caution">
    <text evidence="2">Lacks conserved residue(s) required for the propagation of feature annotation.</text>
</comment>
<dbReference type="CDD" id="cd00112">
    <property type="entry name" value="LDLa"/>
    <property type="match status" value="1"/>
</dbReference>
<dbReference type="CDD" id="cd00041">
    <property type="entry name" value="CUB"/>
    <property type="match status" value="1"/>
</dbReference>
<proteinExistence type="predicted"/>
<feature type="region of interest" description="Disordered" evidence="3">
    <location>
        <begin position="595"/>
        <end position="619"/>
    </location>
</feature>
<dbReference type="Proteomes" id="UP001166093">
    <property type="component" value="Unassembled WGS sequence"/>
</dbReference>
<dbReference type="SUPFAM" id="SSF57424">
    <property type="entry name" value="LDL receptor-like module"/>
    <property type="match status" value="1"/>
</dbReference>
<feature type="non-terminal residue" evidence="5">
    <location>
        <position position="707"/>
    </location>
</feature>
<dbReference type="InterPro" id="IPR043128">
    <property type="entry name" value="Rev_trsase/Diguanyl_cyclase"/>
</dbReference>
<evidence type="ECO:0000256" key="2">
    <source>
        <dbReference type="PROSITE-ProRule" id="PRU00124"/>
    </source>
</evidence>
<evidence type="ECO:0000256" key="1">
    <source>
        <dbReference type="ARBA" id="ARBA00023157"/>
    </source>
</evidence>
<reference evidence="5" key="1">
    <citation type="journal article" date="2021" name="Cell">
        <title>Tracing the genetic footprints of vertebrate landing in non-teleost ray-finned fishes.</title>
        <authorList>
            <person name="Bi X."/>
            <person name="Wang K."/>
            <person name="Yang L."/>
            <person name="Pan H."/>
            <person name="Jiang H."/>
            <person name="Wei Q."/>
            <person name="Fang M."/>
            <person name="Yu H."/>
            <person name="Zhu C."/>
            <person name="Cai Y."/>
            <person name="He Y."/>
            <person name="Gan X."/>
            <person name="Zeng H."/>
            <person name="Yu D."/>
            <person name="Zhu Y."/>
            <person name="Jiang H."/>
            <person name="Qiu Q."/>
            <person name="Yang H."/>
            <person name="Zhang Y.E."/>
            <person name="Wang W."/>
            <person name="Zhu M."/>
            <person name="He S."/>
            <person name="Zhang G."/>
        </authorList>
    </citation>
    <scope>NUCLEOTIDE SEQUENCE</scope>
    <source>
        <strain evidence="5">Pddl_001</strain>
    </source>
</reference>
<keyword evidence="1" id="KW-1015">Disulfide bond</keyword>
<gene>
    <name evidence="5" type="primary">Ldlrad2</name>
    <name evidence="5" type="ORF">GTO93_0007815</name>
</gene>
<comment type="caution">
    <text evidence="5">The sequence shown here is derived from an EMBL/GenBank/DDBJ whole genome shotgun (WGS) entry which is preliminary data.</text>
</comment>
<dbReference type="SMART" id="SM00192">
    <property type="entry name" value="LDLa"/>
    <property type="match status" value="1"/>
</dbReference>